<feature type="chain" id="PRO_5046190813" evidence="1">
    <location>
        <begin position="20"/>
        <end position="1574"/>
    </location>
</feature>
<reference evidence="2" key="1">
    <citation type="submission" date="2022-01" db="EMBL/GenBank/DDBJ databases">
        <authorList>
            <person name="Jo J.-H."/>
            <person name="Im W.-T."/>
        </authorList>
    </citation>
    <scope>NUCLEOTIDE SEQUENCE</scope>
    <source>
        <strain evidence="2">NA20</strain>
    </source>
</reference>
<keyword evidence="3" id="KW-1185">Reference proteome</keyword>
<evidence type="ECO:0000256" key="1">
    <source>
        <dbReference type="SAM" id="SignalP"/>
    </source>
</evidence>
<dbReference type="PROSITE" id="PS51257">
    <property type="entry name" value="PROKAR_LIPOPROTEIN"/>
    <property type="match status" value="1"/>
</dbReference>
<keyword evidence="1" id="KW-0732">Signal</keyword>
<dbReference type="RefSeq" id="WP_237876565.1">
    <property type="nucleotide sequence ID" value="NZ_JAKLTR010000025.1"/>
</dbReference>
<protein>
    <submittedName>
        <fullName evidence="2">Ig-like domain-containing protein</fullName>
    </submittedName>
</protein>
<sequence length="1574" mass="171617">MKKLNIVISLLLLVSAACSANGFTDSTKAKAVNPGEVAFRSFPSIDQAVREFTFQPESGFPQSFFDEVNGDPKSEELKSKARASLAEVESANSFVDILTPSDLNQLPIGMKKKVGNSVLTIAVSSAVFTSRYAELTVFAKLTIPQEPKEIYFGITGLKLSKRGGIIGAGKLALLGNLNVPINNGNAALVLKGGFDTQTGLPLDQTYLSIDCNGFKELKISADVQFPRSLFIPVDNNGQVIASGFVKGSFATLVSDWNNILADVSFANKFQIANLKGIDIGISNAIFDFSDTQNGNVVYPAGYREKYVSQTNPETWRGIYAKDITVTLPNAFKDKSTGQKITFGVNDLLIDNNGVSGKFYAENILNFQKGSASGWPLSVDSIRIGIEANSLRSAGFGGSIGLPISQSENSRKLGYSAYISASGDYVCSVRSKDTLGFDFLQARTTLLPNSYVLLKGNSDQLEAEAMLNGYMNIGLKRMNAADAEATGNQKGEFKDIEFQQLHLKSTAPYISIGHFGYNGAVKLANFPVFVDNINLTAQNSEARLGFNVNLNLQNGKITGSTGVTLVAKMNPQTEDHWKFDKVEVNEVAINADFGAFQLEGHVQFMNNDPVFNDGFRGSLAVKMPTLNGLEINAAAVFGSGNYRYWFFDAMTKIPGGIPVAPAVVVNGIGGGAFYNMKRVSGNTAQLPTAYDYVPDNTAGLGLRASLLFSAVKEDVAKGRASLEIGFNSGGGLRYMGIYGYMHLLSSDLFNPASGLLTELKQDLDNIEQKLNASPLTDAMIATKMYQPTEAAKTTITPVSGKTPGTSGLSAYVGIMCDFQNSTFSANFDVYLNVGGGVLKGIGANNRAGGAVFYIGPDKWFLHAGTPTNRMGVQIGVGPLNIRTTSYFMIGHDIPAFPGAPQEVTSLLKDGQVYQNNINPFQLQLGQGMAFGASVSVNTGDMRLLFLYAKFQAGIGFDVMFTKGLMCPNRSEIGINGWYAQGQAYAYLAGEAGVQIKLGFIKKKIKIIKGSAACLLQAKLPNPTWVGGEFMIRVEVLGGLIRANLGLKMSFGEQCQLESTNEGGSDYDNFKIVSSITPAPNATKVTVIARPQVNFVIKPGKLFELYTDEGEERLMPKMEYAQLIDSITGQVVETSLKYSSDTSSVTLIPSSILKANTKYKVKAYFTYQQFKNGIWSVLSENGTKVDELDEQSFTTGNEIDTIPNSAIVHMYPFHGQHYYFYGENVPGNVNMDQNYSNFGVYDNWKVYFRNQQGQTIDSTGASFGGNKFTFTRSDKLQPESNYTYEMWGFKNDGSKIMTKPVIKVAFRTSKFATLAAKIQSLNVTQGVIGRLSSDVINLQADLQPFEPFDIQELDSTTYASSALIIGTADVANDPFYTQTIQPLIYPTVPFTAPYSVSNATPHAFPITRTGKLAQIGVPPIHAITPLDFYIERMGVSQYDEFISRRFPFAYDLPKFYNQDMRSLQAQMLNHYLNIYTPPPTNPHPVRDCGYVDPYDPYGYNNYGYNQSLYFECSGDGYNEDLSEAQLSQIPGEVYNIIASPFPFLRKGNYPVIFKLNLPGNPAGASSAVFIYKNPID</sequence>
<organism evidence="2 3">
    <name type="scientific">Terrimonas ginsenosidimutans</name>
    <dbReference type="NCBI Taxonomy" id="2908004"/>
    <lineage>
        <taxon>Bacteria</taxon>
        <taxon>Pseudomonadati</taxon>
        <taxon>Bacteroidota</taxon>
        <taxon>Chitinophagia</taxon>
        <taxon>Chitinophagales</taxon>
        <taxon>Chitinophagaceae</taxon>
        <taxon>Terrimonas</taxon>
    </lineage>
</organism>
<evidence type="ECO:0000313" key="2">
    <source>
        <dbReference type="EMBL" id="MCG2617745.1"/>
    </source>
</evidence>
<accession>A0ABS9KZM6</accession>
<dbReference type="EMBL" id="JAKLTR010000025">
    <property type="protein sequence ID" value="MCG2617745.1"/>
    <property type="molecule type" value="Genomic_DNA"/>
</dbReference>
<proteinExistence type="predicted"/>
<gene>
    <name evidence="2" type="ORF">LZZ85_25815</name>
</gene>
<dbReference type="Proteomes" id="UP001165367">
    <property type="component" value="Unassembled WGS sequence"/>
</dbReference>
<comment type="caution">
    <text evidence="2">The sequence shown here is derived from an EMBL/GenBank/DDBJ whole genome shotgun (WGS) entry which is preliminary data.</text>
</comment>
<name>A0ABS9KZM6_9BACT</name>
<feature type="signal peptide" evidence="1">
    <location>
        <begin position="1"/>
        <end position="19"/>
    </location>
</feature>
<evidence type="ECO:0000313" key="3">
    <source>
        <dbReference type="Proteomes" id="UP001165367"/>
    </source>
</evidence>